<dbReference type="AlphaFoldDB" id="A0A495BFP8"/>
<reference evidence="2 3" key="1">
    <citation type="submission" date="2018-10" db="EMBL/GenBank/DDBJ databases">
        <title>Genomic Encyclopedia of Type Strains, Phase IV (KMG-IV): sequencing the most valuable type-strain genomes for metagenomic binning, comparative biology and taxonomic classification.</title>
        <authorList>
            <person name="Goeker M."/>
        </authorList>
    </citation>
    <scope>NUCLEOTIDE SEQUENCE [LARGE SCALE GENOMIC DNA]</scope>
    <source>
        <strain evidence="2 3">DSM 3303</strain>
    </source>
</reference>
<evidence type="ECO:0000259" key="1">
    <source>
        <dbReference type="PROSITE" id="PS51708"/>
    </source>
</evidence>
<dbReference type="InterPro" id="IPR007899">
    <property type="entry name" value="CHAD_dom"/>
</dbReference>
<dbReference type="SMART" id="SM00880">
    <property type="entry name" value="CHAD"/>
    <property type="match status" value="1"/>
</dbReference>
<proteinExistence type="predicted"/>
<dbReference type="PROSITE" id="PS51708">
    <property type="entry name" value="CHAD"/>
    <property type="match status" value="1"/>
</dbReference>
<accession>A0A495BFP8</accession>
<gene>
    <name evidence="2" type="ORF">C8E02_2011</name>
</gene>
<evidence type="ECO:0000313" key="2">
    <source>
        <dbReference type="EMBL" id="RKQ59034.1"/>
    </source>
</evidence>
<name>A0A495BFP8_VOGIN</name>
<dbReference type="RefSeq" id="WP_170152134.1">
    <property type="nucleotide sequence ID" value="NZ_RBID01000014.1"/>
</dbReference>
<dbReference type="PANTHER" id="PTHR39339:SF1">
    <property type="entry name" value="CHAD DOMAIN-CONTAINING PROTEIN"/>
    <property type="match status" value="1"/>
</dbReference>
<dbReference type="EMBL" id="RBID01000014">
    <property type="protein sequence ID" value="RKQ59034.1"/>
    <property type="molecule type" value="Genomic_DNA"/>
</dbReference>
<comment type="caution">
    <text evidence="2">The sequence shown here is derived from an EMBL/GenBank/DDBJ whole genome shotgun (WGS) entry which is preliminary data.</text>
</comment>
<dbReference type="Proteomes" id="UP000279384">
    <property type="component" value="Unassembled WGS sequence"/>
</dbReference>
<dbReference type="Pfam" id="PF05235">
    <property type="entry name" value="CHAD"/>
    <property type="match status" value="1"/>
</dbReference>
<feature type="domain" description="CHAD" evidence="1">
    <location>
        <begin position="1"/>
        <end position="265"/>
    </location>
</feature>
<dbReference type="Gene3D" id="1.40.20.10">
    <property type="entry name" value="CHAD domain"/>
    <property type="match status" value="1"/>
</dbReference>
<sequence>MSASARRILKRRLARYRRDILLARQQLSAADNGEALHQLRIGLRQLRSLLRGLGALPGAAPLLRLSAQLRQLAAAGNDWRDREVRLALLQQAAGEADSQAFAAWRRREVMALQAGRLDLQQQAMVLDQLLPALRRACAPLLAHRNRRLRRTLRRALLQTRRRYRRARRDWQRQPGDALLAHRLRLLAKRLRYQIEAGGKLLGQRWRRRAQRARDWQQQLGDERDRQLLLQSIARDRIPLPVAARRWLEQGASANLGRLLQAASAF</sequence>
<dbReference type="InterPro" id="IPR038186">
    <property type="entry name" value="CHAD_dom_sf"/>
</dbReference>
<protein>
    <submittedName>
        <fullName evidence="2">CHAD domain-containing protein</fullName>
    </submittedName>
</protein>
<dbReference type="PANTHER" id="PTHR39339">
    <property type="entry name" value="SLR1444 PROTEIN"/>
    <property type="match status" value="1"/>
</dbReference>
<evidence type="ECO:0000313" key="3">
    <source>
        <dbReference type="Proteomes" id="UP000279384"/>
    </source>
</evidence>
<organism evidence="2 3">
    <name type="scientific">Vogesella indigofera</name>
    <name type="common">Pseudomonas indigofera</name>
    <dbReference type="NCBI Taxonomy" id="45465"/>
    <lineage>
        <taxon>Bacteria</taxon>
        <taxon>Pseudomonadati</taxon>
        <taxon>Pseudomonadota</taxon>
        <taxon>Betaproteobacteria</taxon>
        <taxon>Neisseriales</taxon>
        <taxon>Chromobacteriaceae</taxon>
        <taxon>Vogesella</taxon>
    </lineage>
</organism>